<dbReference type="Proteomes" id="UP000188388">
    <property type="component" value="Unassembled WGS sequence"/>
</dbReference>
<keyword evidence="2" id="KW-1185">Reference proteome</keyword>
<evidence type="ECO:0000313" key="1">
    <source>
        <dbReference type="EMBL" id="SIT57163.1"/>
    </source>
</evidence>
<proteinExistence type="predicted"/>
<evidence type="ECO:0000313" key="2">
    <source>
        <dbReference type="Proteomes" id="UP000188388"/>
    </source>
</evidence>
<reference evidence="2" key="1">
    <citation type="submission" date="2017-01" db="EMBL/GenBank/DDBJ databases">
        <authorList>
            <person name="Brunel B."/>
        </authorList>
    </citation>
    <scope>NUCLEOTIDE SEQUENCE [LARGE SCALE GENOMIC DNA]</scope>
</reference>
<dbReference type="AlphaFoldDB" id="A0A1R3VB96"/>
<sequence length="154" mass="16780">MMLERRVPLGGAKDAPAALTLRIVLSENRFRFAGRCASQKRHVETPRARYHCHDGHPADQAARLAGAEAAQRFLEAGGAGDGGNFDNSGAGPLDLKRVAFDRPHATRFRLLFMHVVIARPLHTFARHALGLAARYARRGSLASTKSTRCSAQAR</sequence>
<name>A0A1R3VB96_9HYPH</name>
<gene>
    <name evidence="1" type="ORF">BQ8794_300041</name>
</gene>
<protein>
    <submittedName>
        <fullName evidence="1">Uncharacterized protein</fullName>
    </submittedName>
</protein>
<dbReference type="EMBL" id="FTPD01000024">
    <property type="protein sequence ID" value="SIT57163.1"/>
    <property type="molecule type" value="Genomic_DNA"/>
</dbReference>
<organism evidence="1 2">
    <name type="scientific">Mesorhizobium prunaredense</name>
    <dbReference type="NCBI Taxonomy" id="1631249"/>
    <lineage>
        <taxon>Bacteria</taxon>
        <taxon>Pseudomonadati</taxon>
        <taxon>Pseudomonadota</taxon>
        <taxon>Alphaproteobacteria</taxon>
        <taxon>Hyphomicrobiales</taxon>
        <taxon>Phyllobacteriaceae</taxon>
        <taxon>Mesorhizobium</taxon>
    </lineage>
</organism>
<accession>A0A1R3VB96</accession>